<proteinExistence type="predicted"/>
<feature type="compositionally biased region" description="Polar residues" evidence="1">
    <location>
        <begin position="168"/>
        <end position="186"/>
    </location>
</feature>
<feature type="compositionally biased region" description="Basic residues" evidence="1">
    <location>
        <begin position="97"/>
        <end position="106"/>
    </location>
</feature>
<organism evidence="3 4">
    <name type="scientific">Polyplosphaeria fusca</name>
    <dbReference type="NCBI Taxonomy" id="682080"/>
    <lineage>
        <taxon>Eukaryota</taxon>
        <taxon>Fungi</taxon>
        <taxon>Dikarya</taxon>
        <taxon>Ascomycota</taxon>
        <taxon>Pezizomycotina</taxon>
        <taxon>Dothideomycetes</taxon>
        <taxon>Pleosporomycetidae</taxon>
        <taxon>Pleosporales</taxon>
        <taxon>Tetraplosphaeriaceae</taxon>
        <taxon>Polyplosphaeria</taxon>
    </lineage>
</organism>
<keyword evidence="4" id="KW-1185">Reference proteome</keyword>
<sequence>MRRQHIWSTEPFFLSNSFAQSRHAGFDLHHDCQQDIHILTPRYMFGHAQELLQLTAWDLYSDDYEGVITKGGPERGYDSGSASSEYTGYDSEDSLTKRRSPRRPRTPRTFVCRAPDPIPPSDPPRTFICRPPILPTPPPRRRFVVRSPEENRRRATRTTPQKEKLQDTKTPANSRVSHATSVARNSNLRKEKKPSHEIKGSVASVGKPTTKLTTAKFPDQEADSANNSTQASKIELVITVDDNEEHDTNKTGRNNAPQDPEPATETSNAQPSSLTDTATIFSQVLSHLLSDGHLLQTGRTIKDRATGATLLGDPDDTSSASTLSVTVIATPDSKSCLKQGAGRGTDNERRVHFHMNKELHTYDGEMWYERVVDNEGRGSCDEIEEGSGGSSFPGTDPSSMCAVEDLVEAVGMLVMIGLFASFPILVNILLLHLLDDDLLLNYFPFGILGRNALLVQALQELLEVGVGGLRVGIRIVGGRGGLQFVLRRGFLAREEGVDGLKERHLRGRKILCRDDL</sequence>
<dbReference type="EMBL" id="ML996211">
    <property type="protein sequence ID" value="KAF2730695.1"/>
    <property type="molecule type" value="Genomic_DNA"/>
</dbReference>
<feature type="compositionally biased region" description="Polar residues" evidence="1">
    <location>
        <begin position="223"/>
        <end position="232"/>
    </location>
</feature>
<feature type="region of interest" description="Disordered" evidence="1">
    <location>
        <begin position="69"/>
        <end position="273"/>
    </location>
</feature>
<keyword evidence="2" id="KW-0472">Membrane</keyword>
<keyword evidence="2" id="KW-1133">Transmembrane helix</keyword>
<accession>A0A9P4UZX7</accession>
<keyword evidence="2" id="KW-0812">Transmembrane</keyword>
<evidence type="ECO:0000256" key="1">
    <source>
        <dbReference type="SAM" id="MobiDB-lite"/>
    </source>
</evidence>
<evidence type="ECO:0000313" key="4">
    <source>
        <dbReference type="Proteomes" id="UP000799444"/>
    </source>
</evidence>
<reference evidence="3" key="1">
    <citation type="journal article" date="2020" name="Stud. Mycol.">
        <title>101 Dothideomycetes genomes: a test case for predicting lifestyles and emergence of pathogens.</title>
        <authorList>
            <person name="Haridas S."/>
            <person name="Albert R."/>
            <person name="Binder M."/>
            <person name="Bloem J."/>
            <person name="Labutti K."/>
            <person name="Salamov A."/>
            <person name="Andreopoulos B."/>
            <person name="Baker S."/>
            <person name="Barry K."/>
            <person name="Bills G."/>
            <person name="Bluhm B."/>
            <person name="Cannon C."/>
            <person name="Castanera R."/>
            <person name="Culley D."/>
            <person name="Daum C."/>
            <person name="Ezra D."/>
            <person name="Gonzalez J."/>
            <person name="Henrissat B."/>
            <person name="Kuo A."/>
            <person name="Liang C."/>
            <person name="Lipzen A."/>
            <person name="Lutzoni F."/>
            <person name="Magnuson J."/>
            <person name="Mondo S."/>
            <person name="Nolan M."/>
            <person name="Ohm R."/>
            <person name="Pangilinan J."/>
            <person name="Park H.-J."/>
            <person name="Ramirez L."/>
            <person name="Alfaro M."/>
            <person name="Sun H."/>
            <person name="Tritt A."/>
            <person name="Yoshinaga Y."/>
            <person name="Zwiers L.-H."/>
            <person name="Turgeon B."/>
            <person name="Goodwin S."/>
            <person name="Spatafora J."/>
            <person name="Crous P."/>
            <person name="Grigoriev I."/>
        </authorList>
    </citation>
    <scope>NUCLEOTIDE SEQUENCE</scope>
    <source>
        <strain evidence="3">CBS 125425</strain>
    </source>
</reference>
<dbReference type="AlphaFoldDB" id="A0A9P4UZX7"/>
<protein>
    <submittedName>
        <fullName evidence="3">Uncharacterized protein</fullName>
    </submittedName>
</protein>
<name>A0A9P4UZX7_9PLEO</name>
<feature type="transmembrane region" description="Helical" evidence="2">
    <location>
        <begin position="409"/>
        <end position="434"/>
    </location>
</feature>
<dbReference type="Proteomes" id="UP000799444">
    <property type="component" value="Unassembled WGS sequence"/>
</dbReference>
<evidence type="ECO:0000313" key="3">
    <source>
        <dbReference type="EMBL" id="KAF2730695.1"/>
    </source>
</evidence>
<feature type="compositionally biased region" description="Polar residues" evidence="1">
    <location>
        <begin position="264"/>
        <end position="273"/>
    </location>
</feature>
<comment type="caution">
    <text evidence="3">The sequence shown here is derived from an EMBL/GenBank/DDBJ whole genome shotgun (WGS) entry which is preliminary data.</text>
</comment>
<gene>
    <name evidence="3" type="ORF">EJ04DRAFT_585166</name>
</gene>
<evidence type="ECO:0000256" key="2">
    <source>
        <dbReference type="SAM" id="Phobius"/>
    </source>
</evidence>